<evidence type="ECO:0000313" key="2">
    <source>
        <dbReference type="EMBL" id="KAJ5361828.1"/>
    </source>
</evidence>
<comment type="caution">
    <text evidence="2">The sequence shown here is derived from an EMBL/GenBank/DDBJ whole genome shotgun (WGS) entry which is preliminary data.</text>
</comment>
<sequence length="252" mass="29192">MPPARTNRNARDTQGSDLPSSTEDIRKPKIAILGKEISSLNRWLAEVSFALKPLGIKRVLDSSKERPRHSDTSYRRWEYWSTSVATWLFRHVSEKIQNKLCSSKQRTPQSFLDDDSGLQYADETMKAIIDIVEPGNRNEYVMAEIQKHREITRARYRSAKEYILAYEAQTSLLQSKLAAPAPVYALTTVLRELKGELPVIREMEREVAEHNSDEVTFTIFHNYCRDIESECNKIQQRLRSNPTARSGNYNRR</sequence>
<dbReference type="EMBL" id="JAPZBR010000002">
    <property type="protein sequence ID" value="KAJ5361828.1"/>
    <property type="molecule type" value="Genomic_DNA"/>
</dbReference>
<keyword evidence="3" id="KW-1185">Reference proteome</keyword>
<organism evidence="2 3">
    <name type="scientific">Penicillium brevicompactum</name>
    <dbReference type="NCBI Taxonomy" id="5074"/>
    <lineage>
        <taxon>Eukaryota</taxon>
        <taxon>Fungi</taxon>
        <taxon>Dikarya</taxon>
        <taxon>Ascomycota</taxon>
        <taxon>Pezizomycotina</taxon>
        <taxon>Eurotiomycetes</taxon>
        <taxon>Eurotiomycetidae</taxon>
        <taxon>Eurotiales</taxon>
        <taxon>Aspergillaceae</taxon>
        <taxon>Penicillium</taxon>
    </lineage>
</organism>
<feature type="compositionally biased region" description="Polar residues" evidence="1">
    <location>
        <begin position="12"/>
        <end position="22"/>
    </location>
</feature>
<evidence type="ECO:0000256" key="1">
    <source>
        <dbReference type="SAM" id="MobiDB-lite"/>
    </source>
</evidence>
<reference evidence="2" key="2">
    <citation type="journal article" date="2023" name="IMA Fungus">
        <title>Comparative genomic study of the Penicillium genus elucidates a diverse pangenome and 15 lateral gene transfer events.</title>
        <authorList>
            <person name="Petersen C."/>
            <person name="Sorensen T."/>
            <person name="Nielsen M.R."/>
            <person name="Sondergaard T.E."/>
            <person name="Sorensen J.L."/>
            <person name="Fitzpatrick D.A."/>
            <person name="Frisvad J.C."/>
            <person name="Nielsen K.L."/>
        </authorList>
    </citation>
    <scope>NUCLEOTIDE SEQUENCE</scope>
    <source>
        <strain evidence="2">IBT 35675</strain>
    </source>
</reference>
<evidence type="ECO:0000313" key="3">
    <source>
        <dbReference type="Proteomes" id="UP001148299"/>
    </source>
</evidence>
<name>A0A9W9RQ96_PENBR</name>
<dbReference type="AlphaFoldDB" id="A0A9W9RQ96"/>
<protein>
    <submittedName>
        <fullName evidence="2">Uncharacterized protein</fullName>
    </submittedName>
</protein>
<reference evidence="2" key="1">
    <citation type="submission" date="2022-12" db="EMBL/GenBank/DDBJ databases">
        <authorList>
            <person name="Petersen C."/>
        </authorList>
    </citation>
    <scope>NUCLEOTIDE SEQUENCE</scope>
    <source>
        <strain evidence="2">IBT 35675</strain>
    </source>
</reference>
<accession>A0A9W9RQ96</accession>
<dbReference type="Proteomes" id="UP001148299">
    <property type="component" value="Unassembled WGS sequence"/>
</dbReference>
<proteinExistence type="predicted"/>
<feature type="region of interest" description="Disordered" evidence="1">
    <location>
        <begin position="1"/>
        <end position="24"/>
    </location>
</feature>
<gene>
    <name evidence="2" type="ORF">N7541_002672</name>
</gene>